<name>C6LLB7_9FIRM</name>
<dbReference type="Pfam" id="PF16163">
    <property type="entry name" value="DUF4869"/>
    <property type="match status" value="1"/>
</dbReference>
<feature type="non-terminal residue" evidence="1">
    <location>
        <position position="1"/>
    </location>
</feature>
<dbReference type="InterPro" id="IPR032360">
    <property type="entry name" value="DUF4869"/>
</dbReference>
<organism evidence="1 2">
    <name type="scientific">Marvinbryantia formatexigens DSM 14469</name>
    <dbReference type="NCBI Taxonomy" id="478749"/>
    <lineage>
        <taxon>Bacteria</taxon>
        <taxon>Bacillati</taxon>
        <taxon>Bacillota</taxon>
        <taxon>Clostridia</taxon>
        <taxon>Lachnospirales</taxon>
        <taxon>Lachnospiraceae</taxon>
        <taxon>Marvinbryantia</taxon>
    </lineage>
</organism>
<dbReference type="Proteomes" id="UP000005561">
    <property type="component" value="Unassembled WGS sequence"/>
</dbReference>
<proteinExistence type="predicted"/>
<evidence type="ECO:0000313" key="1">
    <source>
        <dbReference type="EMBL" id="EET58540.1"/>
    </source>
</evidence>
<protein>
    <submittedName>
        <fullName evidence="1">Uncharacterized protein</fullName>
    </submittedName>
</protein>
<dbReference type="OrthoDB" id="3183892at2"/>
<reference evidence="1" key="1">
    <citation type="submission" date="2009-07" db="EMBL/GenBank/DDBJ databases">
        <authorList>
            <person name="Weinstock G."/>
            <person name="Sodergren E."/>
            <person name="Clifton S."/>
            <person name="Fulton L."/>
            <person name="Fulton B."/>
            <person name="Courtney L."/>
            <person name="Fronick C."/>
            <person name="Harrison M."/>
            <person name="Strong C."/>
            <person name="Farmer C."/>
            <person name="Delahaunty K."/>
            <person name="Markovic C."/>
            <person name="Hall O."/>
            <person name="Minx P."/>
            <person name="Tomlinson C."/>
            <person name="Mitreva M."/>
            <person name="Nelson J."/>
            <person name="Hou S."/>
            <person name="Wollam A."/>
            <person name="Pepin K.H."/>
            <person name="Johnson M."/>
            <person name="Bhonagiri V."/>
            <person name="Nash W.E."/>
            <person name="Warren W."/>
            <person name="Chinwalla A."/>
            <person name="Mardis E.R."/>
            <person name="Wilson R.K."/>
        </authorList>
    </citation>
    <scope>NUCLEOTIDE SEQUENCE [LARGE SCALE GENOMIC DNA]</scope>
    <source>
        <strain evidence="1">DSM 14469</strain>
    </source>
</reference>
<dbReference type="AlphaFoldDB" id="C6LLB7"/>
<accession>C6LLB7</accession>
<comment type="caution">
    <text evidence="1">The sequence shown here is derived from an EMBL/GenBank/DDBJ whole genome shotgun (WGS) entry which is preliminary data.</text>
</comment>
<evidence type="ECO:0000313" key="2">
    <source>
        <dbReference type="Proteomes" id="UP000005561"/>
    </source>
</evidence>
<dbReference type="RefSeq" id="WP_006864217.1">
    <property type="nucleotide sequence ID" value="NZ_ACCL02000029.1"/>
</dbReference>
<sequence length="87" mass="9699">SSLAHFMTSSRVGPCSGRSSFKVPDNCAKWILKIAESKNLTINLRHLMDFGKDTKFTIVVGNSGEIVHSMKELIPVASEYLNKMKQE</sequence>
<dbReference type="EMBL" id="ACCL02000029">
    <property type="protein sequence ID" value="EET58540.1"/>
    <property type="molecule type" value="Genomic_DNA"/>
</dbReference>
<gene>
    <name evidence="1" type="ORF">BRYFOR_09464</name>
</gene>
<keyword evidence="2" id="KW-1185">Reference proteome</keyword>